<feature type="repeat" description="TPR" evidence="1">
    <location>
        <begin position="90"/>
        <end position="123"/>
    </location>
</feature>
<keyword evidence="4" id="KW-1185">Reference proteome</keyword>
<dbReference type="GeneID" id="19330576"/>
<evidence type="ECO:0000256" key="1">
    <source>
        <dbReference type="PROSITE-ProRule" id="PRU00339"/>
    </source>
</evidence>
<feature type="region of interest" description="Disordered" evidence="2">
    <location>
        <begin position="1"/>
        <end position="50"/>
    </location>
</feature>
<dbReference type="RefSeq" id="XP_007921801.1">
    <property type="nucleotide sequence ID" value="XM_007923610.1"/>
</dbReference>
<proteinExistence type="predicted"/>
<dbReference type="KEGG" id="pfj:MYCFIDRAFT_125419"/>
<evidence type="ECO:0000256" key="2">
    <source>
        <dbReference type="SAM" id="MobiDB-lite"/>
    </source>
</evidence>
<evidence type="ECO:0000313" key="4">
    <source>
        <dbReference type="Proteomes" id="UP000016932"/>
    </source>
</evidence>
<feature type="region of interest" description="Disordered" evidence="2">
    <location>
        <begin position="396"/>
        <end position="433"/>
    </location>
</feature>
<dbReference type="AlphaFoldDB" id="N1Q842"/>
<feature type="compositionally biased region" description="Low complexity" evidence="2">
    <location>
        <begin position="1"/>
        <end position="20"/>
    </location>
</feature>
<dbReference type="PROSITE" id="PS50005">
    <property type="entry name" value="TPR"/>
    <property type="match status" value="1"/>
</dbReference>
<dbReference type="InterPro" id="IPR011990">
    <property type="entry name" value="TPR-like_helical_dom_sf"/>
</dbReference>
<dbReference type="SUPFAM" id="SSF48452">
    <property type="entry name" value="TPR-like"/>
    <property type="match status" value="1"/>
</dbReference>
<feature type="compositionally biased region" description="Acidic residues" evidence="2">
    <location>
        <begin position="405"/>
        <end position="433"/>
    </location>
</feature>
<dbReference type="VEuPathDB" id="FungiDB:MYCFIDRAFT_125419"/>
<organism evidence="3 4">
    <name type="scientific">Pseudocercospora fijiensis (strain CIRAD86)</name>
    <name type="common">Black leaf streak disease fungus</name>
    <name type="synonym">Mycosphaerella fijiensis</name>
    <dbReference type="NCBI Taxonomy" id="383855"/>
    <lineage>
        <taxon>Eukaryota</taxon>
        <taxon>Fungi</taxon>
        <taxon>Dikarya</taxon>
        <taxon>Ascomycota</taxon>
        <taxon>Pezizomycotina</taxon>
        <taxon>Dothideomycetes</taxon>
        <taxon>Dothideomycetidae</taxon>
        <taxon>Mycosphaerellales</taxon>
        <taxon>Mycosphaerellaceae</taxon>
        <taxon>Pseudocercospora</taxon>
    </lineage>
</organism>
<dbReference type="OrthoDB" id="1914839at2759"/>
<dbReference type="EMBL" id="KB446555">
    <property type="protein sequence ID" value="EME88984.1"/>
    <property type="molecule type" value="Genomic_DNA"/>
</dbReference>
<accession>N1Q842</accession>
<dbReference type="InterPro" id="IPR019734">
    <property type="entry name" value="TPR_rpt"/>
</dbReference>
<protein>
    <submittedName>
        <fullName evidence="3">Uncharacterized protein</fullName>
    </submittedName>
</protein>
<reference evidence="3 4" key="1">
    <citation type="journal article" date="2012" name="PLoS Pathog.">
        <title>Diverse lifestyles and strategies of plant pathogenesis encoded in the genomes of eighteen Dothideomycetes fungi.</title>
        <authorList>
            <person name="Ohm R.A."/>
            <person name="Feau N."/>
            <person name="Henrissat B."/>
            <person name="Schoch C.L."/>
            <person name="Horwitz B.A."/>
            <person name="Barry K.W."/>
            <person name="Condon B.J."/>
            <person name="Copeland A.C."/>
            <person name="Dhillon B."/>
            <person name="Glaser F."/>
            <person name="Hesse C.N."/>
            <person name="Kosti I."/>
            <person name="LaButti K."/>
            <person name="Lindquist E.A."/>
            <person name="Lucas S."/>
            <person name="Salamov A.A."/>
            <person name="Bradshaw R.E."/>
            <person name="Ciuffetti L."/>
            <person name="Hamelin R.C."/>
            <person name="Kema G.H.J."/>
            <person name="Lawrence C."/>
            <person name="Scott J.A."/>
            <person name="Spatafora J.W."/>
            <person name="Turgeon B.G."/>
            <person name="de Wit P.J.G.M."/>
            <person name="Zhong S."/>
            <person name="Goodwin S.B."/>
            <person name="Grigoriev I.V."/>
        </authorList>
    </citation>
    <scope>NUCLEOTIDE SEQUENCE [LARGE SCALE GENOMIC DNA]</scope>
    <source>
        <strain evidence="3 4">CIRAD86</strain>
    </source>
</reference>
<keyword evidence="1" id="KW-0802">TPR repeat</keyword>
<evidence type="ECO:0000313" key="3">
    <source>
        <dbReference type="EMBL" id="EME88984.1"/>
    </source>
</evidence>
<dbReference type="Pfam" id="PF13181">
    <property type="entry name" value="TPR_8"/>
    <property type="match status" value="1"/>
</dbReference>
<dbReference type="Gene3D" id="1.25.40.10">
    <property type="entry name" value="Tetratricopeptide repeat domain"/>
    <property type="match status" value="2"/>
</dbReference>
<dbReference type="Proteomes" id="UP000016932">
    <property type="component" value="Unassembled WGS sequence"/>
</dbReference>
<dbReference type="STRING" id="383855.N1Q842"/>
<gene>
    <name evidence="3" type="ORF">MYCFIDRAFT_125419</name>
</gene>
<dbReference type="CDD" id="cd24142">
    <property type="entry name" value="ACL4-like"/>
    <property type="match status" value="1"/>
</dbReference>
<dbReference type="eggNOG" id="ENOG502QSAH">
    <property type="taxonomic scope" value="Eukaryota"/>
</dbReference>
<name>N1Q842_PSEFD</name>
<sequence length="433" mass="47834">MAPTTSISYSTTTSETSQLTRPDSMARTKNRTRTNGVSEGKSKMSASKQSPEQLYASALDLVEQSQPEAALKVAKQLWSQVQNRGISEKLPAVNLLGEISIELGAVESARDYFEQAVQLDPEGKVPEALGGGAEKFLWLAQLNDEGGKQSVDWFEKGAKALQYEIAALEAGQVSGLSEEELLVMRVEKKRKLANALCGIVEVYMTDLSWEDDAEARCENLITEAMAVEDEASPEVLQTLASVRLSQQRHEDAQSALKRSLDIWIDLEPEDPAVPDFATKVSLTRLLMEARMEKEAMEVLHRLVQEDDQSVEAWYLGGWCQHLIAEGNKAIADSNQESAMDTGAGDTSSANQSQFERAMKGSRKWLKTALKLYDQLEYEDERLFEHAKELVQGLDMVLGPANEQAEGGDEDESEWEGIEDGDDTEDGDQEMADS</sequence>
<dbReference type="HOGENOM" id="CLU_040959_2_1_1"/>